<feature type="compositionally biased region" description="Low complexity" evidence="1">
    <location>
        <begin position="83"/>
        <end position="101"/>
    </location>
</feature>
<reference evidence="2 3" key="1">
    <citation type="submission" date="2024-01" db="EMBL/GenBank/DDBJ databases">
        <title>Genome assemblies of Stephania.</title>
        <authorList>
            <person name="Yang L."/>
        </authorList>
    </citation>
    <scope>NUCLEOTIDE SEQUENCE [LARGE SCALE GENOMIC DNA]</scope>
    <source>
        <strain evidence="2">JXDWG</strain>
        <tissue evidence="2">Leaf</tissue>
    </source>
</reference>
<feature type="compositionally biased region" description="Gly residues" evidence="1">
    <location>
        <begin position="22"/>
        <end position="34"/>
    </location>
</feature>
<evidence type="ECO:0000313" key="2">
    <source>
        <dbReference type="EMBL" id="KAK9158916.1"/>
    </source>
</evidence>
<protein>
    <submittedName>
        <fullName evidence="2">Uncharacterized protein</fullName>
    </submittedName>
</protein>
<proteinExistence type="predicted"/>
<name>A0AAP0KUD8_9MAGN</name>
<gene>
    <name evidence="2" type="ORF">Scep_005490</name>
</gene>
<keyword evidence="3" id="KW-1185">Reference proteome</keyword>
<evidence type="ECO:0000256" key="1">
    <source>
        <dbReference type="SAM" id="MobiDB-lite"/>
    </source>
</evidence>
<feature type="compositionally biased region" description="Polar residues" evidence="1">
    <location>
        <begin position="102"/>
        <end position="112"/>
    </location>
</feature>
<feature type="compositionally biased region" description="Basic residues" evidence="1">
    <location>
        <begin position="1"/>
        <end position="10"/>
    </location>
</feature>
<dbReference type="AlphaFoldDB" id="A0AAP0KUD8"/>
<sequence>MAMRTWRHFRGSGTWRKISGPAGSGGGISGGGSGGRRRGGSGRESGTVKRAMDVVVAWKALPPSEEDRASALKMADEVLKHQTTIGASGPSGTPTSGATESQRSSNPGWCFA</sequence>
<dbReference type="EMBL" id="JBBNAG010000002">
    <property type="protein sequence ID" value="KAK9158916.1"/>
    <property type="molecule type" value="Genomic_DNA"/>
</dbReference>
<evidence type="ECO:0000313" key="3">
    <source>
        <dbReference type="Proteomes" id="UP001419268"/>
    </source>
</evidence>
<comment type="caution">
    <text evidence="2">The sequence shown here is derived from an EMBL/GenBank/DDBJ whole genome shotgun (WGS) entry which is preliminary data.</text>
</comment>
<feature type="region of interest" description="Disordered" evidence="1">
    <location>
        <begin position="80"/>
        <end position="112"/>
    </location>
</feature>
<feature type="region of interest" description="Disordered" evidence="1">
    <location>
        <begin position="1"/>
        <end position="49"/>
    </location>
</feature>
<organism evidence="2 3">
    <name type="scientific">Stephania cephalantha</name>
    <dbReference type="NCBI Taxonomy" id="152367"/>
    <lineage>
        <taxon>Eukaryota</taxon>
        <taxon>Viridiplantae</taxon>
        <taxon>Streptophyta</taxon>
        <taxon>Embryophyta</taxon>
        <taxon>Tracheophyta</taxon>
        <taxon>Spermatophyta</taxon>
        <taxon>Magnoliopsida</taxon>
        <taxon>Ranunculales</taxon>
        <taxon>Menispermaceae</taxon>
        <taxon>Menispermoideae</taxon>
        <taxon>Cissampelideae</taxon>
        <taxon>Stephania</taxon>
    </lineage>
</organism>
<accession>A0AAP0KUD8</accession>
<dbReference type="Proteomes" id="UP001419268">
    <property type="component" value="Unassembled WGS sequence"/>
</dbReference>